<gene>
    <name evidence="1" type="ORF">CCUS01_15737</name>
</gene>
<sequence length="417" mass="48127">MEKHPIIAGLQLGLGLILEICHTEMQDVYELYKNPYISNKVETFSHRHSKLKSCLDKEPHVSRSDNILFRATVSWSLAVLVFCLQEPKGRYSGWNCLLHGVNYSRNPTDPFSKAVLEGVIGDDAGTIALHMLLHLLDWKGYDCLRSWPSSLAYLSKSFRTLSESKSGDESFHQLVDIWYAENGKRRPVRICYTWEYVTNDDPWGITESTVLRWQERCVIGEKVELLRQASLFFLDEDADFPRLANYETDEAFDYVAHAAVDLIRGFHHASLQKDYISKKGAREWSDISKSAAILLLRHGIQKASEQNADLIQFLSKLDRLPEASASRMKHVFRAWDTYGRKCPARVLGQRLSESFSWNAQKDSLMYCVAENQLLMTCPATELILGKSREIFVVKDYECATMRVIREFLSRLWEWFTF</sequence>
<evidence type="ECO:0000313" key="1">
    <source>
        <dbReference type="EMBL" id="KAK1483555.1"/>
    </source>
</evidence>
<evidence type="ECO:0000313" key="2">
    <source>
        <dbReference type="Proteomes" id="UP001239213"/>
    </source>
</evidence>
<dbReference type="AlphaFoldDB" id="A0AAI9Y7H4"/>
<dbReference type="EMBL" id="MPDP01000085">
    <property type="protein sequence ID" value="KAK1483555.1"/>
    <property type="molecule type" value="Genomic_DNA"/>
</dbReference>
<keyword evidence="2" id="KW-1185">Reference proteome</keyword>
<accession>A0AAI9Y7H4</accession>
<protein>
    <submittedName>
        <fullName evidence="1">Uncharacterized protein</fullName>
    </submittedName>
</protein>
<reference evidence="1" key="1">
    <citation type="submission" date="2016-11" db="EMBL/GenBank/DDBJ databases">
        <title>The genome sequence of Colletotrichum cuscutae.</title>
        <authorList>
            <person name="Baroncelli R."/>
        </authorList>
    </citation>
    <scope>NUCLEOTIDE SEQUENCE</scope>
    <source>
        <strain evidence="1">IMI 304802</strain>
    </source>
</reference>
<dbReference type="Proteomes" id="UP001239213">
    <property type="component" value="Unassembled WGS sequence"/>
</dbReference>
<comment type="caution">
    <text evidence="1">The sequence shown here is derived from an EMBL/GenBank/DDBJ whole genome shotgun (WGS) entry which is preliminary data.</text>
</comment>
<proteinExistence type="predicted"/>
<organism evidence="1 2">
    <name type="scientific">Colletotrichum cuscutae</name>
    <dbReference type="NCBI Taxonomy" id="1209917"/>
    <lineage>
        <taxon>Eukaryota</taxon>
        <taxon>Fungi</taxon>
        <taxon>Dikarya</taxon>
        <taxon>Ascomycota</taxon>
        <taxon>Pezizomycotina</taxon>
        <taxon>Sordariomycetes</taxon>
        <taxon>Hypocreomycetidae</taxon>
        <taxon>Glomerellales</taxon>
        <taxon>Glomerellaceae</taxon>
        <taxon>Colletotrichum</taxon>
        <taxon>Colletotrichum acutatum species complex</taxon>
    </lineage>
</organism>
<name>A0AAI9Y7H4_9PEZI</name>